<gene>
    <name evidence="2" type="ORF">CgunFtcFv8_008257</name>
</gene>
<dbReference type="AlphaFoldDB" id="A0AAN8D022"/>
<comment type="caution">
    <text evidence="2">The sequence shown here is derived from an EMBL/GenBank/DDBJ whole genome shotgun (WGS) entry which is preliminary data.</text>
</comment>
<feature type="region of interest" description="Disordered" evidence="1">
    <location>
        <begin position="119"/>
        <end position="139"/>
    </location>
</feature>
<protein>
    <submittedName>
        <fullName evidence="2">Uncharacterized protein</fullName>
    </submittedName>
</protein>
<name>A0AAN8D022_CHAGU</name>
<evidence type="ECO:0000256" key="1">
    <source>
        <dbReference type="SAM" id="MobiDB-lite"/>
    </source>
</evidence>
<dbReference type="EMBL" id="JAURVH010001527">
    <property type="protein sequence ID" value="KAK5913756.1"/>
    <property type="molecule type" value="Genomic_DNA"/>
</dbReference>
<evidence type="ECO:0000313" key="3">
    <source>
        <dbReference type="Proteomes" id="UP001331515"/>
    </source>
</evidence>
<keyword evidence="3" id="KW-1185">Reference proteome</keyword>
<reference evidence="2 3" key="1">
    <citation type="journal article" date="2023" name="Mol. Biol. Evol.">
        <title>Genomics of Secondarily Temperate Adaptation in the Only Non-Antarctic Icefish.</title>
        <authorList>
            <person name="Rivera-Colon A.G."/>
            <person name="Rayamajhi N."/>
            <person name="Minhas B.F."/>
            <person name="Madrigal G."/>
            <person name="Bilyk K.T."/>
            <person name="Yoon V."/>
            <person name="Hune M."/>
            <person name="Gregory S."/>
            <person name="Cheng C.H.C."/>
            <person name="Catchen J.M."/>
        </authorList>
    </citation>
    <scope>NUCLEOTIDE SEQUENCE [LARGE SCALE GENOMIC DNA]</scope>
    <source>
        <tissue evidence="2">White muscle</tissue>
    </source>
</reference>
<sequence>MDTETDKSFLIATSCCVSCEAAAGILQVSLQLYFLYSVYIWLLMRVNHLYHEANDDIWQKANPAPLALYPPAPPPVLTTTAGSNQSVTSELCCNKSPPPLIFSFLVVFRSRLQQQKTTELQQASRLAPPPPCLRLGQGQKEPPFFSWQLPIYKPRYI</sequence>
<dbReference type="Proteomes" id="UP001331515">
    <property type="component" value="Unassembled WGS sequence"/>
</dbReference>
<organism evidence="2 3">
    <name type="scientific">Champsocephalus gunnari</name>
    <name type="common">Mackerel icefish</name>
    <dbReference type="NCBI Taxonomy" id="52237"/>
    <lineage>
        <taxon>Eukaryota</taxon>
        <taxon>Metazoa</taxon>
        <taxon>Chordata</taxon>
        <taxon>Craniata</taxon>
        <taxon>Vertebrata</taxon>
        <taxon>Euteleostomi</taxon>
        <taxon>Actinopterygii</taxon>
        <taxon>Neopterygii</taxon>
        <taxon>Teleostei</taxon>
        <taxon>Neoteleostei</taxon>
        <taxon>Acanthomorphata</taxon>
        <taxon>Eupercaria</taxon>
        <taxon>Perciformes</taxon>
        <taxon>Notothenioidei</taxon>
        <taxon>Channichthyidae</taxon>
        <taxon>Champsocephalus</taxon>
    </lineage>
</organism>
<proteinExistence type="predicted"/>
<evidence type="ECO:0000313" key="2">
    <source>
        <dbReference type="EMBL" id="KAK5913756.1"/>
    </source>
</evidence>
<accession>A0AAN8D022</accession>